<dbReference type="GO" id="GO:0006226">
    <property type="term" value="P:dUMP biosynthetic process"/>
    <property type="evidence" value="ECO:0007669"/>
    <property type="project" value="UniProtKB-UniRule"/>
</dbReference>
<accession>A0A8D0H8Q0</accession>
<feature type="domain" description="dUTPase-like" evidence="6">
    <location>
        <begin position="20"/>
        <end position="91"/>
    </location>
</feature>
<evidence type="ECO:0000256" key="4">
    <source>
        <dbReference type="ARBA" id="ARBA00023080"/>
    </source>
</evidence>
<evidence type="ECO:0000313" key="7">
    <source>
        <dbReference type="Ensembl" id="ENSSPUP00000016973.1"/>
    </source>
</evidence>
<keyword evidence="8" id="KW-1185">Reference proteome</keyword>
<dbReference type="EC" id="3.6.1.23" evidence="5"/>
<dbReference type="InterPro" id="IPR033704">
    <property type="entry name" value="dUTPase_trimeric"/>
</dbReference>
<dbReference type="InterPro" id="IPR029054">
    <property type="entry name" value="dUTPase-like"/>
</dbReference>
<dbReference type="GO" id="GO:0004170">
    <property type="term" value="F:dUTP diphosphatase activity"/>
    <property type="evidence" value="ECO:0007669"/>
    <property type="project" value="UniProtKB-UniRule"/>
</dbReference>
<comment type="cofactor">
    <cofactor evidence="5">
        <name>Mg(2+)</name>
        <dbReference type="ChEBI" id="CHEBI:18420"/>
    </cofactor>
</comment>
<dbReference type="Proteomes" id="UP000694392">
    <property type="component" value="Unplaced"/>
</dbReference>
<evidence type="ECO:0000256" key="2">
    <source>
        <dbReference type="ARBA" id="ARBA00006581"/>
    </source>
</evidence>
<dbReference type="PANTHER" id="PTHR11241:SF0">
    <property type="entry name" value="DEOXYURIDINE 5'-TRIPHOSPHATE NUCLEOTIDOHYDROLASE"/>
    <property type="match status" value="1"/>
</dbReference>
<comment type="catalytic activity">
    <reaction evidence="5">
        <text>dUTP + H2O = dUMP + diphosphate + H(+)</text>
        <dbReference type="Rhea" id="RHEA:10248"/>
        <dbReference type="ChEBI" id="CHEBI:15377"/>
        <dbReference type="ChEBI" id="CHEBI:15378"/>
        <dbReference type="ChEBI" id="CHEBI:33019"/>
        <dbReference type="ChEBI" id="CHEBI:61555"/>
        <dbReference type="ChEBI" id="CHEBI:246422"/>
        <dbReference type="EC" id="3.6.1.23"/>
    </reaction>
</comment>
<evidence type="ECO:0000259" key="6">
    <source>
        <dbReference type="Pfam" id="PF00692"/>
    </source>
</evidence>
<dbReference type="Pfam" id="PF00692">
    <property type="entry name" value="dUTPase"/>
    <property type="match status" value="1"/>
</dbReference>
<keyword evidence="3 5" id="KW-0378">Hydrolase</keyword>
<sequence>MTENFLEEHLRILVVKLSDNAMIPTKGSTDAAGMDLYSSLEPKARALILTDIQVLFPSSCYGHIAPCSGLAHKYFLDVGTGVIDPDYRGNV</sequence>
<dbReference type="UniPathway" id="UPA00610">
    <property type="reaction ID" value="UER00666"/>
</dbReference>
<dbReference type="GO" id="GO:0046081">
    <property type="term" value="P:dUTP catabolic process"/>
    <property type="evidence" value="ECO:0007669"/>
    <property type="project" value="UniProtKB-UniRule"/>
</dbReference>
<keyword evidence="5" id="KW-0479">Metal-binding</keyword>
<reference evidence="7" key="2">
    <citation type="submission" date="2025-09" db="UniProtKB">
        <authorList>
            <consortium name="Ensembl"/>
        </authorList>
    </citation>
    <scope>IDENTIFICATION</scope>
</reference>
<dbReference type="CDD" id="cd07557">
    <property type="entry name" value="trimeric_dUTPase"/>
    <property type="match status" value="1"/>
</dbReference>
<proteinExistence type="inferred from homology"/>
<dbReference type="SUPFAM" id="SSF51283">
    <property type="entry name" value="dUTPase-like"/>
    <property type="match status" value="1"/>
</dbReference>
<dbReference type="InterPro" id="IPR008181">
    <property type="entry name" value="dUTPase"/>
</dbReference>
<evidence type="ECO:0000256" key="1">
    <source>
        <dbReference type="ARBA" id="ARBA00005142"/>
    </source>
</evidence>
<organism evidence="7 8">
    <name type="scientific">Sphenodon punctatus</name>
    <name type="common">Tuatara</name>
    <name type="synonym">Hatteria punctata</name>
    <dbReference type="NCBI Taxonomy" id="8508"/>
    <lineage>
        <taxon>Eukaryota</taxon>
        <taxon>Metazoa</taxon>
        <taxon>Chordata</taxon>
        <taxon>Craniata</taxon>
        <taxon>Vertebrata</taxon>
        <taxon>Euteleostomi</taxon>
        <taxon>Lepidosauria</taxon>
        <taxon>Sphenodontia</taxon>
        <taxon>Sphenodontidae</taxon>
        <taxon>Sphenodon</taxon>
    </lineage>
</organism>
<dbReference type="OMA" id="YSACNSI"/>
<dbReference type="AlphaFoldDB" id="A0A8D0H8Q0"/>
<evidence type="ECO:0000256" key="3">
    <source>
        <dbReference type="ARBA" id="ARBA00022801"/>
    </source>
</evidence>
<protein>
    <recommendedName>
        <fullName evidence="5">Deoxyuridine 5'-triphosphate nucleotidohydrolase</fullName>
        <shortName evidence="5">dUTPase</shortName>
        <ecNumber evidence="5">3.6.1.23</ecNumber>
    </recommendedName>
    <alternativeName>
        <fullName evidence="5">dUTP pyrophosphatase</fullName>
    </alternativeName>
</protein>
<name>A0A8D0H8Q0_SPHPU</name>
<keyword evidence="5" id="KW-0460">Magnesium</keyword>
<dbReference type="Ensembl" id="ENSSPUT00000018084.1">
    <property type="protein sequence ID" value="ENSSPUP00000016973.1"/>
    <property type="gene ID" value="ENSSPUG00000013127.1"/>
</dbReference>
<dbReference type="Gene3D" id="2.70.40.10">
    <property type="match status" value="1"/>
</dbReference>
<comment type="similarity">
    <text evidence="2 5">Belongs to the dUTPase family.</text>
</comment>
<keyword evidence="4 5" id="KW-0546">Nucleotide metabolism</keyword>
<comment type="pathway">
    <text evidence="1 5">Pyrimidine metabolism; dUMP biosynthesis; dUMP from dCTP (dUTP route): step 2/2.</text>
</comment>
<evidence type="ECO:0000256" key="5">
    <source>
        <dbReference type="RuleBase" id="RU367024"/>
    </source>
</evidence>
<dbReference type="GO" id="GO:0000287">
    <property type="term" value="F:magnesium ion binding"/>
    <property type="evidence" value="ECO:0007669"/>
    <property type="project" value="UniProtKB-UniRule"/>
</dbReference>
<dbReference type="PANTHER" id="PTHR11241">
    <property type="entry name" value="DEOXYURIDINE 5'-TRIPHOSPHATE NUCLEOTIDOHYDROLASE"/>
    <property type="match status" value="1"/>
</dbReference>
<dbReference type="InterPro" id="IPR036157">
    <property type="entry name" value="dUTPase-like_sf"/>
</dbReference>
<evidence type="ECO:0000313" key="8">
    <source>
        <dbReference type="Proteomes" id="UP000694392"/>
    </source>
</evidence>
<reference evidence="7" key="1">
    <citation type="submission" date="2025-08" db="UniProtKB">
        <authorList>
            <consortium name="Ensembl"/>
        </authorList>
    </citation>
    <scope>IDENTIFICATION</scope>
</reference>
<dbReference type="GeneTree" id="ENSGT00390000018390"/>
<comment type="function">
    <text evidence="5">Involved in nucleotide metabolism via production of dUMP, the immediate precursor of thymidine nucleotides, and decreases the intracellular concentration of dUTP so that uracil cannot be incorporated into DNA.</text>
</comment>